<comment type="caution">
    <text evidence="2">The sequence shown here is derived from an EMBL/GenBank/DDBJ whole genome shotgun (WGS) entry which is preliminary data.</text>
</comment>
<dbReference type="Proteomes" id="UP000286482">
    <property type="component" value="Unassembled WGS sequence"/>
</dbReference>
<sequence>MKKLYFICSMLILSLSVEAKVQVNALDPSLLMFNECHAESLRISYLSLTTSDIALTSLPDEVNQLLNNSHIIVLEQSVKKRANLSSVLKHNYDSQDIALTRKQKRQKASLGQQILTRQQMNAGKAYRPQPLLGSFDIPPWVLNFNFADKRLVLSSTITNKNEKGPQQAEVATLQKFLASTKRPNLFIFGNDQATSFKVSSSKTLGHQWWLLDTLRACKNQDLVTENYSLSSIQFSEF</sequence>
<evidence type="ECO:0000313" key="3">
    <source>
        <dbReference type="Proteomes" id="UP000286482"/>
    </source>
</evidence>
<evidence type="ECO:0000313" key="2">
    <source>
        <dbReference type="EMBL" id="RKF19610.1"/>
    </source>
</evidence>
<keyword evidence="1" id="KW-0732">Signal</keyword>
<dbReference type="AlphaFoldDB" id="A0A420EG20"/>
<gene>
    <name evidence="2" type="ORF">DBZ36_03850</name>
</gene>
<dbReference type="EMBL" id="RAQO01000004">
    <property type="protein sequence ID" value="RKF19610.1"/>
    <property type="molecule type" value="Genomic_DNA"/>
</dbReference>
<reference evidence="2 3" key="1">
    <citation type="submission" date="2018-09" db="EMBL/GenBank/DDBJ databases">
        <authorList>
            <person name="Wang Z."/>
        </authorList>
    </citation>
    <scope>NUCLEOTIDE SEQUENCE [LARGE SCALE GENOMIC DNA]</scope>
    <source>
        <strain evidence="2 3">ALS 81</strain>
    </source>
</reference>
<accession>A0A420EG20</accession>
<name>A0A420EG20_9ALTE</name>
<protein>
    <submittedName>
        <fullName evidence="2">Uncharacterized protein</fullName>
    </submittedName>
</protein>
<feature type="chain" id="PRO_5019393977" evidence="1">
    <location>
        <begin position="20"/>
        <end position="237"/>
    </location>
</feature>
<organism evidence="2 3">
    <name type="scientific">Alginatibacterium sediminis</name>
    <dbReference type="NCBI Taxonomy" id="2164068"/>
    <lineage>
        <taxon>Bacteria</taxon>
        <taxon>Pseudomonadati</taxon>
        <taxon>Pseudomonadota</taxon>
        <taxon>Gammaproteobacteria</taxon>
        <taxon>Alteromonadales</taxon>
        <taxon>Alteromonadaceae</taxon>
        <taxon>Alginatibacterium</taxon>
    </lineage>
</organism>
<dbReference type="RefSeq" id="WP_120353615.1">
    <property type="nucleotide sequence ID" value="NZ_RAQO01000004.1"/>
</dbReference>
<feature type="signal peptide" evidence="1">
    <location>
        <begin position="1"/>
        <end position="19"/>
    </location>
</feature>
<keyword evidence="3" id="KW-1185">Reference proteome</keyword>
<proteinExistence type="predicted"/>
<evidence type="ECO:0000256" key="1">
    <source>
        <dbReference type="SAM" id="SignalP"/>
    </source>
</evidence>